<dbReference type="Proteomes" id="UP000824533">
    <property type="component" value="Linkage Group LG14"/>
</dbReference>
<reference evidence="1 2" key="1">
    <citation type="journal article" date="2021" name="Front. Genet.">
        <title>Chromosome-Level Genome Assembly Reveals Significant Gene Expansion in the Toll and IMD Signaling Pathways of Dendrolimus kikuchii.</title>
        <authorList>
            <person name="Zhou J."/>
            <person name="Wu P."/>
            <person name="Xiong Z."/>
            <person name="Liu N."/>
            <person name="Zhao N."/>
            <person name="Ji M."/>
            <person name="Qiu Y."/>
            <person name="Yang B."/>
        </authorList>
    </citation>
    <scope>NUCLEOTIDE SEQUENCE [LARGE SCALE GENOMIC DNA]</scope>
    <source>
        <strain evidence="1">Ann1</strain>
    </source>
</reference>
<organism evidence="1 2">
    <name type="scientific">Dendrolimus kikuchii</name>
    <dbReference type="NCBI Taxonomy" id="765133"/>
    <lineage>
        <taxon>Eukaryota</taxon>
        <taxon>Metazoa</taxon>
        <taxon>Ecdysozoa</taxon>
        <taxon>Arthropoda</taxon>
        <taxon>Hexapoda</taxon>
        <taxon>Insecta</taxon>
        <taxon>Pterygota</taxon>
        <taxon>Neoptera</taxon>
        <taxon>Endopterygota</taxon>
        <taxon>Lepidoptera</taxon>
        <taxon>Glossata</taxon>
        <taxon>Ditrysia</taxon>
        <taxon>Bombycoidea</taxon>
        <taxon>Lasiocampidae</taxon>
        <taxon>Dendrolimus</taxon>
    </lineage>
</organism>
<proteinExistence type="predicted"/>
<evidence type="ECO:0000313" key="2">
    <source>
        <dbReference type="Proteomes" id="UP000824533"/>
    </source>
</evidence>
<keyword evidence="2" id="KW-1185">Reference proteome</keyword>
<gene>
    <name evidence="1" type="ORF">K1T71_008323</name>
</gene>
<sequence length="263" mass="29764">MASHVLFVLLLSQTVFGSENYRKEEFINKLSSGMKFAQDFLASESVALKVAEFVVRAFQTVKNPSFTNIRNSPSTAYQDDNTPDEIAEENRPNTEVHDAVSSMTPLRHLVKLFGLQPNQISAVAVNALVFVAQMISTFLSGAKRPSKRSRTDDPTEWILNKNSRRLQELISAARNESLSDAIEEMIREKGSEEETSCIRLLVCKITPFVIKMQDVVFGKPNETKTHKVTRGAEIMYRHLPTADEIKERNDICEQKHKDCDINE</sequence>
<dbReference type="EMBL" id="CM034400">
    <property type="protein sequence ID" value="KAJ0176149.1"/>
    <property type="molecule type" value="Genomic_DNA"/>
</dbReference>
<comment type="caution">
    <text evidence="1">The sequence shown here is derived from an EMBL/GenBank/DDBJ whole genome shotgun (WGS) entry which is preliminary data.</text>
</comment>
<evidence type="ECO:0000313" key="1">
    <source>
        <dbReference type="EMBL" id="KAJ0176149.1"/>
    </source>
</evidence>
<name>A0ACC1CWS7_9NEOP</name>
<accession>A0ACC1CWS7</accession>
<protein>
    <submittedName>
        <fullName evidence="1">Uncharacterized protein</fullName>
    </submittedName>
</protein>